<dbReference type="InterPro" id="IPR032694">
    <property type="entry name" value="CopC/D"/>
</dbReference>
<feature type="transmembrane region" description="Helical" evidence="6">
    <location>
        <begin position="222"/>
        <end position="240"/>
    </location>
</feature>
<feature type="transmembrane region" description="Helical" evidence="6">
    <location>
        <begin position="179"/>
        <end position="202"/>
    </location>
</feature>
<dbReference type="PANTHER" id="PTHR34820">
    <property type="entry name" value="INNER MEMBRANE PROTEIN YEBZ"/>
    <property type="match status" value="1"/>
</dbReference>
<evidence type="ECO:0000256" key="2">
    <source>
        <dbReference type="ARBA" id="ARBA00022475"/>
    </source>
</evidence>
<feature type="transmembrane region" description="Helical" evidence="6">
    <location>
        <begin position="334"/>
        <end position="359"/>
    </location>
</feature>
<evidence type="ECO:0000259" key="7">
    <source>
        <dbReference type="Pfam" id="PF05425"/>
    </source>
</evidence>
<comment type="caution">
    <text evidence="8">The sequence shown here is derived from an EMBL/GenBank/DDBJ whole genome shotgun (WGS) entry which is preliminary data.</text>
</comment>
<proteinExistence type="predicted"/>
<dbReference type="PANTHER" id="PTHR34820:SF4">
    <property type="entry name" value="INNER MEMBRANE PROTEIN YEBZ"/>
    <property type="match status" value="1"/>
</dbReference>
<evidence type="ECO:0000313" key="8">
    <source>
        <dbReference type="EMBL" id="MBD8499630.1"/>
    </source>
</evidence>
<dbReference type="EMBL" id="JACYTN010000013">
    <property type="protein sequence ID" value="MBD8499630.1"/>
    <property type="molecule type" value="Genomic_DNA"/>
</dbReference>
<dbReference type="RefSeq" id="WP_192025967.1">
    <property type="nucleotide sequence ID" value="NZ_JACYTN010000013.1"/>
</dbReference>
<keyword evidence="9" id="KW-1185">Reference proteome</keyword>
<dbReference type="Pfam" id="PF05425">
    <property type="entry name" value="CopD"/>
    <property type="match status" value="1"/>
</dbReference>
<feature type="transmembrane region" description="Helical" evidence="6">
    <location>
        <begin position="252"/>
        <end position="270"/>
    </location>
</feature>
<feature type="transmembrane region" description="Helical" evidence="6">
    <location>
        <begin position="6"/>
        <end position="28"/>
    </location>
</feature>
<organism evidence="8 9">
    <name type="scientific">Paenibacillus arenosi</name>
    <dbReference type="NCBI Taxonomy" id="2774142"/>
    <lineage>
        <taxon>Bacteria</taxon>
        <taxon>Bacillati</taxon>
        <taxon>Bacillota</taxon>
        <taxon>Bacilli</taxon>
        <taxon>Bacillales</taxon>
        <taxon>Paenibacillaceae</taxon>
        <taxon>Paenibacillus</taxon>
    </lineage>
</organism>
<dbReference type="Proteomes" id="UP000634529">
    <property type="component" value="Unassembled WGS sequence"/>
</dbReference>
<keyword evidence="4 6" id="KW-1133">Transmembrane helix</keyword>
<reference evidence="8 9" key="1">
    <citation type="submission" date="2020-09" db="EMBL/GenBank/DDBJ databases">
        <title>Paenibacillus sp. CAU 1523 isolated from sand of Haeundae Beach.</title>
        <authorList>
            <person name="Kim W."/>
        </authorList>
    </citation>
    <scope>NUCLEOTIDE SEQUENCE [LARGE SCALE GENOMIC DNA]</scope>
    <source>
        <strain evidence="8 9">CAU 1523</strain>
    </source>
</reference>
<name>A0ABR9AZR7_9BACL</name>
<feature type="transmembrane region" description="Helical" evidence="6">
    <location>
        <begin position="308"/>
        <end position="327"/>
    </location>
</feature>
<gene>
    <name evidence="8" type="ORF">IFO66_15145</name>
</gene>
<dbReference type="InterPro" id="IPR008457">
    <property type="entry name" value="Cu-R_CopD_dom"/>
</dbReference>
<evidence type="ECO:0000313" key="9">
    <source>
        <dbReference type="Proteomes" id="UP000634529"/>
    </source>
</evidence>
<feature type="transmembrane region" description="Helical" evidence="6">
    <location>
        <begin position="86"/>
        <end position="105"/>
    </location>
</feature>
<sequence length="360" mass="39910">MIGLLTVTEAALYVCFAILIGGLFLYSLPERTRPAYTLPTCLLTGSSLLIALLSFVPLIPILDFLAEQSGQPFSIFRYLLSSDMGIQWLTLGLAAILLAVFIQLIDVKASRGAAATAFVWSLLLSVLIAWTSHASSVDAIGGFIAHWIHFAAVCLWFGILLIVSWFSTSESRWNTFMNWYSPLAIGCMTAITAAGLILMEYITPTYWDSWLLPYGQALLLKHLLYAVLISLAFINGFLLRKKMHLKWLRAETIVVVIILLVTAFMTHSASPRDVAQVLQTDGVSQWFELLHQGGWSINWRVDLAFNSYTLILSFMAILFAALMVMAYRKKQSPFVFIAIGCLAVITVFIAVLISIVPAIV</sequence>
<keyword evidence="3 6" id="KW-0812">Transmembrane</keyword>
<comment type="subcellular location">
    <subcellularLocation>
        <location evidence="1">Cell membrane</location>
        <topology evidence="1">Multi-pass membrane protein</topology>
    </subcellularLocation>
</comment>
<feature type="transmembrane region" description="Helical" evidence="6">
    <location>
        <begin position="144"/>
        <end position="167"/>
    </location>
</feature>
<evidence type="ECO:0000256" key="4">
    <source>
        <dbReference type="ARBA" id="ARBA00022989"/>
    </source>
</evidence>
<keyword evidence="2" id="KW-1003">Cell membrane</keyword>
<feature type="domain" description="Copper resistance protein D" evidence="7">
    <location>
        <begin position="176"/>
        <end position="264"/>
    </location>
</feature>
<keyword evidence="5 6" id="KW-0472">Membrane</keyword>
<feature type="transmembrane region" description="Helical" evidence="6">
    <location>
        <begin position="40"/>
        <end position="66"/>
    </location>
</feature>
<protein>
    <submittedName>
        <fullName evidence="8">CopD family protein</fullName>
    </submittedName>
</protein>
<evidence type="ECO:0000256" key="3">
    <source>
        <dbReference type="ARBA" id="ARBA00022692"/>
    </source>
</evidence>
<evidence type="ECO:0000256" key="6">
    <source>
        <dbReference type="SAM" id="Phobius"/>
    </source>
</evidence>
<evidence type="ECO:0000256" key="1">
    <source>
        <dbReference type="ARBA" id="ARBA00004651"/>
    </source>
</evidence>
<evidence type="ECO:0000256" key="5">
    <source>
        <dbReference type="ARBA" id="ARBA00023136"/>
    </source>
</evidence>
<accession>A0ABR9AZR7</accession>
<feature type="transmembrane region" description="Helical" evidence="6">
    <location>
        <begin position="112"/>
        <end position="132"/>
    </location>
</feature>